<reference evidence="2" key="2">
    <citation type="submission" date="2020-09" db="EMBL/GenBank/DDBJ databases">
        <authorList>
            <person name="Sun Q."/>
            <person name="Zhou Y."/>
        </authorList>
    </citation>
    <scope>NUCLEOTIDE SEQUENCE</scope>
    <source>
        <strain evidence="2">CGMCC 1.15958</strain>
    </source>
</reference>
<dbReference type="SUPFAM" id="SSF51206">
    <property type="entry name" value="cAMP-binding domain-like"/>
    <property type="match status" value="1"/>
</dbReference>
<dbReference type="AlphaFoldDB" id="A0A917DXW4"/>
<protein>
    <submittedName>
        <fullName evidence="2">Cyclic nucleotide-binding protein</fullName>
    </submittedName>
</protein>
<dbReference type="RefSeq" id="WP_188770853.1">
    <property type="nucleotide sequence ID" value="NZ_BMKK01000016.1"/>
</dbReference>
<evidence type="ECO:0000259" key="1">
    <source>
        <dbReference type="Pfam" id="PF00027"/>
    </source>
</evidence>
<reference evidence="2" key="1">
    <citation type="journal article" date="2014" name="Int. J. Syst. Evol. Microbiol.">
        <title>Complete genome sequence of Corynebacterium casei LMG S-19264T (=DSM 44701T), isolated from a smear-ripened cheese.</title>
        <authorList>
            <consortium name="US DOE Joint Genome Institute (JGI-PGF)"/>
            <person name="Walter F."/>
            <person name="Albersmeier A."/>
            <person name="Kalinowski J."/>
            <person name="Ruckert C."/>
        </authorList>
    </citation>
    <scope>NUCLEOTIDE SEQUENCE</scope>
    <source>
        <strain evidence="2">CGMCC 1.15958</strain>
    </source>
</reference>
<comment type="caution">
    <text evidence="2">The sequence shown here is derived from an EMBL/GenBank/DDBJ whole genome shotgun (WGS) entry which is preliminary data.</text>
</comment>
<dbReference type="Pfam" id="PF00027">
    <property type="entry name" value="cNMP_binding"/>
    <property type="match status" value="1"/>
</dbReference>
<keyword evidence="3" id="KW-1185">Reference proteome</keyword>
<dbReference type="InterPro" id="IPR018490">
    <property type="entry name" value="cNMP-bd_dom_sf"/>
</dbReference>
<name>A0A917DXW4_9BACT</name>
<dbReference type="Gene3D" id="2.60.120.10">
    <property type="entry name" value="Jelly Rolls"/>
    <property type="match status" value="1"/>
</dbReference>
<evidence type="ECO:0000313" key="2">
    <source>
        <dbReference type="EMBL" id="GGD80629.1"/>
    </source>
</evidence>
<gene>
    <name evidence="2" type="ORF">GCM10011514_50920</name>
</gene>
<dbReference type="CDD" id="cd00038">
    <property type="entry name" value="CAP_ED"/>
    <property type="match status" value="1"/>
</dbReference>
<organism evidence="2 3">
    <name type="scientific">Emticicia aquatilis</name>
    <dbReference type="NCBI Taxonomy" id="1537369"/>
    <lineage>
        <taxon>Bacteria</taxon>
        <taxon>Pseudomonadati</taxon>
        <taxon>Bacteroidota</taxon>
        <taxon>Cytophagia</taxon>
        <taxon>Cytophagales</taxon>
        <taxon>Leadbetterellaceae</taxon>
        <taxon>Emticicia</taxon>
    </lineage>
</organism>
<dbReference type="EMBL" id="BMKK01000016">
    <property type="protein sequence ID" value="GGD80629.1"/>
    <property type="molecule type" value="Genomic_DNA"/>
</dbReference>
<dbReference type="InterPro" id="IPR014710">
    <property type="entry name" value="RmlC-like_jellyroll"/>
</dbReference>
<sequence>MGKESLINFIQQILPMPAEKAALISTFFTPKSYYKNDFLLKEGKICTESHFVESGFLRSYVVDIEGNEVTTDFYGSNIFANDFLSFFKRIPSNENIQVLADCQTWVINYEDLQTCFHTIPEFREFGRMMLINNYSRLKERMLGMIQLTAEQRYEKLIASHTEVFQNAPLKYIASYLGITDTSLSRIRKEIARGK</sequence>
<accession>A0A917DXW4</accession>
<proteinExistence type="predicted"/>
<feature type="domain" description="Cyclic nucleotide-binding" evidence="1">
    <location>
        <begin position="31"/>
        <end position="116"/>
    </location>
</feature>
<evidence type="ECO:0000313" key="3">
    <source>
        <dbReference type="Proteomes" id="UP000609064"/>
    </source>
</evidence>
<dbReference type="Proteomes" id="UP000609064">
    <property type="component" value="Unassembled WGS sequence"/>
</dbReference>
<dbReference type="InterPro" id="IPR000595">
    <property type="entry name" value="cNMP-bd_dom"/>
</dbReference>